<dbReference type="GO" id="GO:0004515">
    <property type="term" value="F:nicotinate-nucleotide adenylyltransferase activity"/>
    <property type="evidence" value="ECO:0007669"/>
    <property type="project" value="UniProtKB-UniRule"/>
</dbReference>
<keyword evidence="5 11" id="KW-0808">Transferase</keyword>
<dbReference type="InterPro" id="IPR014729">
    <property type="entry name" value="Rossmann-like_a/b/a_fold"/>
</dbReference>
<accession>A0A917H4M9</accession>
<reference evidence="13" key="2">
    <citation type="submission" date="2020-09" db="EMBL/GenBank/DDBJ databases">
        <authorList>
            <person name="Sun Q."/>
            <person name="Zhou Y."/>
        </authorList>
    </citation>
    <scope>NUCLEOTIDE SEQUENCE</scope>
    <source>
        <strain evidence="13">CGMCC 1.12997</strain>
    </source>
</reference>
<name>A0A917H4M9_9BACT</name>
<keyword evidence="6 11" id="KW-0548">Nucleotidyltransferase</keyword>
<dbReference type="RefSeq" id="WP_188552701.1">
    <property type="nucleotide sequence ID" value="NZ_BMGT01000001.1"/>
</dbReference>
<evidence type="ECO:0000256" key="3">
    <source>
        <dbReference type="ARBA" id="ARBA00009014"/>
    </source>
</evidence>
<comment type="function">
    <text evidence="1 11">Catalyzes the reversible adenylation of nicotinate mononucleotide (NaMN) to nicotinic acid adenine dinucleotide (NaAD).</text>
</comment>
<dbReference type="EMBL" id="BMGT01000001">
    <property type="protein sequence ID" value="GGG67444.1"/>
    <property type="molecule type" value="Genomic_DNA"/>
</dbReference>
<dbReference type="PANTHER" id="PTHR39321">
    <property type="entry name" value="NICOTINATE-NUCLEOTIDE ADENYLYLTRANSFERASE-RELATED"/>
    <property type="match status" value="1"/>
</dbReference>
<evidence type="ECO:0000256" key="2">
    <source>
        <dbReference type="ARBA" id="ARBA00005019"/>
    </source>
</evidence>
<reference evidence="13" key="1">
    <citation type="journal article" date="2014" name="Int. J. Syst. Evol. Microbiol.">
        <title>Complete genome sequence of Corynebacterium casei LMG S-19264T (=DSM 44701T), isolated from a smear-ripened cheese.</title>
        <authorList>
            <consortium name="US DOE Joint Genome Institute (JGI-PGF)"/>
            <person name="Walter F."/>
            <person name="Albersmeier A."/>
            <person name="Kalinowski J."/>
            <person name="Ruckert C."/>
        </authorList>
    </citation>
    <scope>NUCLEOTIDE SEQUENCE</scope>
    <source>
        <strain evidence="13">CGMCC 1.12997</strain>
    </source>
</reference>
<evidence type="ECO:0000256" key="10">
    <source>
        <dbReference type="ARBA" id="ARBA00048721"/>
    </source>
</evidence>
<evidence type="ECO:0000256" key="8">
    <source>
        <dbReference type="ARBA" id="ARBA00022840"/>
    </source>
</evidence>
<keyword evidence="9 11" id="KW-0520">NAD</keyword>
<evidence type="ECO:0000256" key="1">
    <source>
        <dbReference type="ARBA" id="ARBA00002324"/>
    </source>
</evidence>
<keyword evidence="14" id="KW-1185">Reference proteome</keyword>
<dbReference type="PANTHER" id="PTHR39321:SF3">
    <property type="entry name" value="PHOSPHOPANTETHEINE ADENYLYLTRANSFERASE"/>
    <property type="match status" value="1"/>
</dbReference>
<keyword evidence="8 11" id="KW-0067">ATP-binding</keyword>
<evidence type="ECO:0000313" key="14">
    <source>
        <dbReference type="Proteomes" id="UP000647241"/>
    </source>
</evidence>
<proteinExistence type="inferred from homology"/>
<dbReference type="GO" id="GO:0009435">
    <property type="term" value="P:NAD+ biosynthetic process"/>
    <property type="evidence" value="ECO:0007669"/>
    <property type="project" value="UniProtKB-UniRule"/>
</dbReference>
<protein>
    <recommendedName>
        <fullName evidence="11">Probable nicotinate-nucleotide adenylyltransferase</fullName>
        <ecNumber evidence="11">2.7.7.18</ecNumber>
    </recommendedName>
    <alternativeName>
        <fullName evidence="11">Deamido-NAD(+) diphosphorylase</fullName>
    </alternativeName>
    <alternativeName>
        <fullName evidence="11">Deamido-NAD(+) pyrophosphorylase</fullName>
    </alternativeName>
    <alternativeName>
        <fullName evidence="11">Nicotinate mononucleotide adenylyltransferase</fullName>
        <shortName evidence="11">NaMN adenylyltransferase</shortName>
    </alternativeName>
</protein>
<evidence type="ECO:0000256" key="9">
    <source>
        <dbReference type="ARBA" id="ARBA00023027"/>
    </source>
</evidence>
<dbReference type="NCBIfam" id="TIGR00125">
    <property type="entry name" value="cyt_tran_rel"/>
    <property type="match status" value="1"/>
</dbReference>
<gene>
    <name evidence="11 13" type="primary">nadD</name>
    <name evidence="13" type="ORF">GCM10011585_06660</name>
</gene>
<evidence type="ECO:0000256" key="11">
    <source>
        <dbReference type="HAMAP-Rule" id="MF_00244"/>
    </source>
</evidence>
<feature type="domain" description="Cytidyltransferase-like" evidence="12">
    <location>
        <begin position="5"/>
        <end position="177"/>
    </location>
</feature>
<dbReference type="GO" id="GO:0005524">
    <property type="term" value="F:ATP binding"/>
    <property type="evidence" value="ECO:0007669"/>
    <property type="project" value="UniProtKB-KW"/>
</dbReference>
<dbReference type="AlphaFoldDB" id="A0A917H4M9"/>
<dbReference type="NCBIfam" id="TIGR00482">
    <property type="entry name" value="nicotinate (nicotinamide) nucleotide adenylyltransferase"/>
    <property type="match status" value="1"/>
</dbReference>
<dbReference type="EC" id="2.7.7.18" evidence="11"/>
<organism evidence="13 14">
    <name type="scientific">Edaphobacter dinghuensis</name>
    <dbReference type="NCBI Taxonomy" id="1560005"/>
    <lineage>
        <taxon>Bacteria</taxon>
        <taxon>Pseudomonadati</taxon>
        <taxon>Acidobacteriota</taxon>
        <taxon>Terriglobia</taxon>
        <taxon>Terriglobales</taxon>
        <taxon>Acidobacteriaceae</taxon>
        <taxon>Edaphobacter</taxon>
    </lineage>
</organism>
<evidence type="ECO:0000259" key="12">
    <source>
        <dbReference type="Pfam" id="PF01467"/>
    </source>
</evidence>
<dbReference type="Gene3D" id="3.40.50.620">
    <property type="entry name" value="HUPs"/>
    <property type="match status" value="1"/>
</dbReference>
<dbReference type="SUPFAM" id="SSF52374">
    <property type="entry name" value="Nucleotidylyl transferase"/>
    <property type="match status" value="1"/>
</dbReference>
<evidence type="ECO:0000256" key="6">
    <source>
        <dbReference type="ARBA" id="ARBA00022695"/>
    </source>
</evidence>
<evidence type="ECO:0000256" key="5">
    <source>
        <dbReference type="ARBA" id="ARBA00022679"/>
    </source>
</evidence>
<keyword evidence="4 11" id="KW-0662">Pyridine nucleotide biosynthesis</keyword>
<dbReference type="HAMAP" id="MF_00244">
    <property type="entry name" value="NaMN_adenylyltr"/>
    <property type="match status" value="1"/>
</dbReference>
<comment type="catalytic activity">
    <reaction evidence="10 11">
        <text>nicotinate beta-D-ribonucleotide + ATP + H(+) = deamido-NAD(+) + diphosphate</text>
        <dbReference type="Rhea" id="RHEA:22860"/>
        <dbReference type="ChEBI" id="CHEBI:15378"/>
        <dbReference type="ChEBI" id="CHEBI:30616"/>
        <dbReference type="ChEBI" id="CHEBI:33019"/>
        <dbReference type="ChEBI" id="CHEBI:57502"/>
        <dbReference type="ChEBI" id="CHEBI:58437"/>
        <dbReference type="EC" id="2.7.7.18"/>
    </reaction>
</comment>
<dbReference type="NCBIfam" id="NF000840">
    <property type="entry name" value="PRK00071.1-3"/>
    <property type="match status" value="1"/>
</dbReference>
<comment type="similarity">
    <text evidence="3 11">Belongs to the NadD family.</text>
</comment>
<dbReference type="Pfam" id="PF01467">
    <property type="entry name" value="CTP_transf_like"/>
    <property type="match status" value="1"/>
</dbReference>
<dbReference type="CDD" id="cd02165">
    <property type="entry name" value="NMNAT"/>
    <property type="match status" value="1"/>
</dbReference>
<comment type="pathway">
    <text evidence="2 11">Cofactor biosynthesis; NAD(+) biosynthesis; deamido-NAD(+) from nicotinate D-ribonucleotide: step 1/1.</text>
</comment>
<keyword evidence="7 11" id="KW-0547">Nucleotide-binding</keyword>
<dbReference type="InterPro" id="IPR005248">
    <property type="entry name" value="NadD/NMNAT"/>
</dbReference>
<evidence type="ECO:0000256" key="7">
    <source>
        <dbReference type="ARBA" id="ARBA00022741"/>
    </source>
</evidence>
<dbReference type="InterPro" id="IPR004821">
    <property type="entry name" value="Cyt_trans-like"/>
</dbReference>
<evidence type="ECO:0000256" key="4">
    <source>
        <dbReference type="ARBA" id="ARBA00022642"/>
    </source>
</evidence>
<dbReference type="Proteomes" id="UP000647241">
    <property type="component" value="Unassembled WGS sequence"/>
</dbReference>
<sequence>MRIALFGGTFDPPHLGHLAIAKAAADAFHLDLVLFAPAGRQPLKSHASPTSFDHRLAMVTLACAEDPRFIPSTIDAPRPDGQPNYTVDTLAQLRQQKPEDTLFNLVGADSFLSLPHWRDPIRLLDLAEWIVVSRPGSPLDLWHDDLSSLRLTPAQGARIHLLETIHEDISATHLRQRLHSGDPCADLLPSAVADYIQIHHLYR</sequence>
<evidence type="ECO:0000313" key="13">
    <source>
        <dbReference type="EMBL" id="GGG67444.1"/>
    </source>
</evidence>
<comment type="caution">
    <text evidence="13">The sequence shown here is derived from an EMBL/GenBank/DDBJ whole genome shotgun (WGS) entry which is preliminary data.</text>
</comment>